<feature type="compositionally biased region" description="Polar residues" evidence="8">
    <location>
        <begin position="52"/>
        <end position="64"/>
    </location>
</feature>
<dbReference type="FunFam" id="1.10.10.2420:FF:000001">
    <property type="entry name" value="Glutamine--tRNA ligase cytoplasmic"/>
    <property type="match status" value="1"/>
</dbReference>
<dbReference type="Pfam" id="PF00749">
    <property type="entry name" value="tRNA-synt_1c"/>
    <property type="match status" value="1"/>
</dbReference>
<dbReference type="GO" id="GO:0005524">
    <property type="term" value="F:ATP binding"/>
    <property type="evidence" value="ECO:0007669"/>
    <property type="project" value="UniProtKB-KW"/>
</dbReference>
<reference evidence="13" key="2">
    <citation type="journal article" date="2017" name="Nat. Plants">
        <title>The Aegilops tauschii genome reveals multiple impacts of transposons.</title>
        <authorList>
            <person name="Zhao G."/>
            <person name="Zou C."/>
            <person name="Li K."/>
            <person name="Wang K."/>
            <person name="Li T."/>
            <person name="Gao L."/>
            <person name="Zhang X."/>
            <person name="Wang H."/>
            <person name="Yang Z."/>
            <person name="Liu X."/>
            <person name="Jiang W."/>
            <person name="Mao L."/>
            <person name="Kong X."/>
            <person name="Jiao Y."/>
            <person name="Jia J."/>
        </authorList>
    </citation>
    <scope>NUCLEOTIDE SEQUENCE [LARGE SCALE GENOMIC DNA]</scope>
    <source>
        <strain evidence="13">cv. AL8/78</strain>
    </source>
</reference>
<evidence type="ECO:0000256" key="8">
    <source>
        <dbReference type="SAM" id="MobiDB-lite"/>
    </source>
</evidence>
<dbReference type="SUPFAM" id="SSF52374">
    <property type="entry name" value="Nucleotidylyl transferase"/>
    <property type="match status" value="1"/>
</dbReference>
<keyword evidence="1 7" id="KW-0436">Ligase</keyword>
<evidence type="ECO:0000256" key="1">
    <source>
        <dbReference type="ARBA" id="ARBA00022598"/>
    </source>
</evidence>
<dbReference type="InterPro" id="IPR042558">
    <property type="entry name" value="Gln-tRNA-synth_Ib_RNA-bd_N_1"/>
</dbReference>
<evidence type="ECO:0000313" key="13">
    <source>
        <dbReference type="Proteomes" id="UP000015105"/>
    </source>
</evidence>
<dbReference type="GO" id="GO:0005829">
    <property type="term" value="C:cytosol"/>
    <property type="evidence" value="ECO:0007669"/>
    <property type="project" value="TreeGrafter"/>
</dbReference>
<dbReference type="Pfam" id="PF04558">
    <property type="entry name" value="tRNA_synt_1c_R1"/>
    <property type="match status" value="1"/>
</dbReference>
<keyword evidence="5 7" id="KW-0030">Aminoacyl-tRNA synthetase</keyword>
<protein>
    <recommendedName>
        <fullName evidence="6">Glutaminyl-tRNA synthetase</fullName>
    </recommendedName>
</protein>
<feature type="region of interest" description="Disordered" evidence="8">
    <location>
        <begin position="23"/>
        <end position="98"/>
    </location>
</feature>
<dbReference type="InterPro" id="IPR000924">
    <property type="entry name" value="Glu/Gln-tRNA-synth"/>
</dbReference>
<dbReference type="GO" id="GO:0009791">
    <property type="term" value="P:post-embryonic development"/>
    <property type="evidence" value="ECO:0007669"/>
    <property type="project" value="UniProtKB-ARBA"/>
</dbReference>
<reference evidence="12" key="4">
    <citation type="submission" date="2019-03" db="UniProtKB">
        <authorList>
            <consortium name="EnsemblPlants"/>
        </authorList>
    </citation>
    <scope>IDENTIFICATION</scope>
</reference>
<dbReference type="InterPro" id="IPR042559">
    <property type="entry name" value="Gln-tRNA-synth_Ib_RNA-bd_N_2"/>
</dbReference>
<evidence type="ECO:0000256" key="7">
    <source>
        <dbReference type="RuleBase" id="RU363037"/>
    </source>
</evidence>
<reference evidence="12" key="3">
    <citation type="journal article" date="2017" name="Nature">
        <title>Genome sequence of the progenitor of the wheat D genome Aegilops tauschii.</title>
        <authorList>
            <person name="Luo M.C."/>
            <person name="Gu Y.Q."/>
            <person name="Puiu D."/>
            <person name="Wang H."/>
            <person name="Twardziok S.O."/>
            <person name="Deal K.R."/>
            <person name="Huo N."/>
            <person name="Zhu T."/>
            <person name="Wang L."/>
            <person name="Wang Y."/>
            <person name="McGuire P.E."/>
            <person name="Liu S."/>
            <person name="Long H."/>
            <person name="Ramasamy R.K."/>
            <person name="Rodriguez J.C."/>
            <person name="Van S.L."/>
            <person name="Yuan L."/>
            <person name="Wang Z."/>
            <person name="Xia Z."/>
            <person name="Xiao L."/>
            <person name="Anderson O.D."/>
            <person name="Ouyang S."/>
            <person name="Liang Y."/>
            <person name="Zimin A.V."/>
            <person name="Pertea G."/>
            <person name="Qi P."/>
            <person name="Bennetzen J.L."/>
            <person name="Dai X."/>
            <person name="Dawson M.W."/>
            <person name="Muller H.G."/>
            <person name="Kugler K."/>
            <person name="Rivarola-Duarte L."/>
            <person name="Spannagl M."/>
            <person name="Mayer K.F.X."/>
            <person name="Lu F.H."/>
            <person name="Bevan M.W."/>
            <person name="Leroy P."/>
            <person name="Li P."/>
            <person name="You F.M."/>
            <person name="Sun Q."/>
            <person name="Liu Z."/>
            <person name="Lyons E."/>
            <person name="Wicker T."/>
            <person name="Salzberg S.L."/>
            <person name="Devos K.M."/>
            <person name="Dvorak J."/>
        </authorList>
    </citation>
    <scope>NUCLEOTIDE SEQUENCE [LARGE SCALE GENOMIC DNA]</scope>
    <source>
        <strain evidence="12">cv. AL8/78</strain>
    </source>
</reference>
<evidence type="ECO:0000256" key="2">
    <source>
        <dbReference type="ARBA" id="ARBA00022741"/>
    </source>
</evidence>
<evidence type="ECO:0000256" key="3">
    <source>
        <dbReference type="ARBA" id="ARBA00022840"/>
    </source>
</evidence>
<dbReference type="InterPro" id="IPR001412">
    <property type="entry name" value="aa-tRNA-synth_I_CS"/>
</dbReference>
<dbReference type="Gramene" id="AET3Gv20247000.11">
    <property type="protein sequence ID" value="AET3Gv20247000.11"/>
    <property type="gene ID" value="AET3Gv20247000"/>
</dbReference>
<evidence type="ECO:0000259" key="10">
    <source>
        <dbReference type="Pfam" id="PF04557"/>
    </source>
</evidence>
<reference evidence="13" key="1">
    <citation type="journal article" date="2014" name="Science">
        <title>Ancient hybridizations among the ancestral genomes of bread wheat.</title>
        <authorList>
            <consortium name="International Wheat Genome Sequencing Consortium,"/>
            <person name="Marcussen T."/>
            <person name="Sandve S.R."/>
            <person name="Heier L."/>
            <person name="Spannagl M."/>
            <person name="Pfeifer M."/>
            <person name="Jakobsen K.S."/>
            <person name="Wulff B.B."/>
            <person name="Steuernagel B."/>
            <person name="Mayer K.F."/>
            <person name="Olsen O.A."/>
        </authorList>
    </citation>
    <scope>NUCLEOTIDE SEQUENCE [LARGE SCALE GENOMIC DNA]</scope>
    <source>
        <strain evidence="13">cv. AL8/78</strain>
    </source>
</reference>
<evidence type="ECO:0000256" key="4">
    <source>
        <dbReference type="ARBA" id="ARBA00022917"/>
    </source>
</evidence>
<dbReference type="Gene3D" id="3.40.50.620">
    <property type="entry name" value="HUPs"/>
    <property type="match status" value="1"/>
</dbReference>
<keyword evidence="2 7" id="KW-0547">Nucleotide-binding</keyword>
<dbReference type="InterPro" id="IPR007638">
    <property type="entry name" value="Gln-tRNA-synth_Ib_RNA-bd_2"/>
</dbReference>
<proteinExistence type="inferred from homology"/>
<dbReference type="Pfam" id="PF04557">
    <property type="entry name" value="tRNA_synt_1c_R2"/>
    <property type="match status" value="1"/>
</dbReference>
<evidence type="ECO:0000259" key="9">
    <source>
        <dbReference type="Pfam" id="PF00749"/>
    </source>
</evidence>
<evidence type="ECO:0000256" key="6">
    <source>
        <dbReference type="ARBA" id="ARBA00030466"/>
    </source>
</evidence>
<dbReference type="GO" id="GO:0006425">
    <property type="term" value="P:glutaminyl-tRNA aminoacylation"/>
    <property type="evidence" value="ECO:0007669"/>
    <property type="project" value="InterPro"/>
</dbReference>
<dbReference type="GO" id="GO:0004819">
    <property type="term" value="F:glutamine-tRNA ligase activity"/>
    <property type="evidence" value="ECO:0007669"/>
    <property type="project" value="InterPro"/>
</dbReference>
<name>A0A453E7S8_AEGTS</name>
<sequence>GTQAAFRSPGPRTHTVAATHIVASHNPRAGAHLQRGPEGLCAGLRQNPPTPRTLSPNPHTSRSQPFPARRRLNPSTRTDTHSTPEPAPAAEMVDGEKDPAPLRLETLLALGLDQRTAENALVNSKVTANLAAVLAEAGITGCDKSVGNLLYAVATKYPNNALVHRPALISYIVSTKIKNPAQLDAALSFLTNTGPESLDIGKFEEACGVGVVVSIEEIQSTVAEVLKENMEAILEQRYHINVGGLCGQVRKRHPWGDAKATKEEIEKKLAEILGPKTEADNVKPVKKKKEKPAKVEEKKVAVATAAPPSEEELNPYTIFPQPAENNKVHTEIFFSDGNIWRAHNTKEILEKHLKATGGKVMTRFPPEPNGYLHIGHAKAMFIDFGLAKERNGHCYLRFDDTNPEAEKKEYIDHIQEIVKWMGWEPYKVTYTSDYFQALYEHAVELIRKGLAYVDHQTAEQIKEYREKKMNSPWRDRPIEESLQLFEDMRRGLIAEGAATLRMKQDMQNDNKNMSDLIAYRIKVSDATLQLT</sequence>
<evidence type="ECO:0000256" key="5">
    <source>
        <dbReference type="ARBA" id="ARBA00023146"/>
    </source>
</evidence>
<dbReference type="Gene3D" id="1.10.8.1290">
    <property type="entry name" value="Glutaminyl-tRNA synthetase, non-specific RNA binding region part 1, domain 1"/>
    <property type="match status" value="1"/>
</dbReference>
<feature type="domain" description="Glutaminyl-tRNA synthetase class Ib non-specific RNA-binding" evidence="10">
    <location>
        <begin position="261"/>
        <end position="338"/>
    </location>
</feature>
<dbReference type="PANTHER" id="PTHR43097">
    <property type="entry name" value="GLUTAMINE-TRNA LIGASE"/>
    <property type="match status" value="1"/>
</dbReference>
<keyword evidence="3 7" id="KW-0067">ATP-binding</keyword>
<comment type="similarity">
    <text evidence="7">Belongs to the class-I aminoacyl-tRNA synthetase family.</text>
</comment>
<feature type="domain" description="Glutamyl/glutaminyl-tRNA synthetase class Ib catalytic" evidence="9">
    <location>
        <begin position="359"/>
        <end position="525"/>
    </location>
</feature>
<evidence type="ECO:0000259" key="11">
    <source>
        <dbReference type="Pfam" id="PF04558"/>
    </source>
</evidence>
<dbReference type="PROSITE" id="PS00178">
    <property type="entry name" value="AA_TRNA_LIGASE_I"/>
    <property type="match status" value="1"/>
</dbReference>
<dbReference type="PRINTS" id="PR00987">
    <property type="entry name" value="TRNASYNTHGLU"/>
</dbReference>
<accession>A0A453E7S8</accession>
<feature type="compositionally biased region" description="Polar residues" evidence="8">
    <location>
        <begin position="73"/>
        <end position="83"/>
    </location>
</feature>
<dbReference type="InterPro" id="IPR014729">
    <property type="entry name" value="Rossmann-like_a/b/a_fold"/>
</dbReference>
<evidence type="ECO:0000313" key="12">
    <source>
        <dbReference type="EnsemblPlants" id="AET3Gv20247000.11"/>
    </source>
</evidence>
<dbReference type="InterPro" id="IPR050132">
    <property type="entry name" value="Gln/Glu-tRNA_Ligase"/>
</dbReference>
<dbReference type="GO" id="GO:0048608">
    <property type="term" value="P:reproductive structure development"/>
    <property type="evidence" value="ECO:0007669"/>
    <property type="project" value="UniProtKB-ARBA"/>
</dbReference>
<dbReference type="FunFam" id="1.10.8.1290:FF:000002">
    <property type="entry name" value="Glutamine--tRNA ligase cytoplasmic"/>
    <property type="match status" value="1"/>
</dbReference>
<dbReference type="InterPro" id="IPR020058">
    <property type="entry name" value="Glu/Gln-tRNA-synth_Ib_cat-dom"/>
</dbReference>
<dbReference type="InterPro" id="IPR007639">
    <property type="entry name" value="Gln-tRNA-synth_Ib_RNA-bd_N"/>
</dbReference>
<dbReference type="Proteomes" id="UP000015105">
    <property type="component" value="Chromosome 3D"/>
</dbReference>
<feature type="domain" description="Glutaminyl-tRNA synthetase class Ib non-specific RNA-binding" evidence="11">
    <location>
        <begin position="105"/>
        <end position="257"/>
    </location>
</feature>
<keyword evidence="4 7" id="KW-0648">Protein biosynthesis</keyword>
<dbReference type="AlphaFoldDB" id="A0A453E7S8"/>
<dbReference type="PANTHER" id="PTHR43097:SF4">
    <property type="entry name" value="GLUTAMINE--TRNA LIGASE"/>
    <property type="match status" value="1"/>
</dbReference>
<organism evidence="12 13">
    <name type="scientific">Aegilops tauschii subsp. strangulata</name>
    <name type="common">Goatgrass</name>
    <dbReference type="NCBI Taxonomy" id="200361"/>
    <lineage>
        <taxon>Eukaryota</taxon>
        <taxon>Viridiplantae</taxon>
        <taxon>Streptophyta</taxon>
        <taxon>Embryophyta</taxon>
        <taxon>Tracheophyta</taxon>
        <taxon>Spermatophyta</taxon>
        <taxon>Magnoliopsida</taxon>
        <taxon>Liliopsida</taxon>
        <taxon>Poales</taxon>
        <taxon>Poaceae</taxon>
        <taxon>BOP clade</taxon>
        <taxon>Pooideae</taxon>
        <taxon>Triticodae</taxon>
        <taxon>Triticeae</taxon>
        <taxon>Triticinae</taxon>
        <taxon>Aegilops</taxon>
    </lineage>
</organism>
<keyword evidence="13" id="KW-1185">Reference proteome</keyword>
<reference evidence="12" key="5">
    <citation type="journal article" date="2021" name="G3 (Bethesda)">
        <title>Aegilops tauschii genome assembly Aet v5.0 features greater sequence contiguity and improved annotation.</title>
        <authorList>
            <person name="Wang L."/>
            <person name="Zhu T."/>
            <person name="Rodriguez J.C."/>
            <person name="Deal K.R."/>
            <person name="Dubcovsky J."/>
            <person name="McGuire P.E."/>
            <person name="Lux T."/>
            <person name="Spannagl M."/>
            <person name="Mayer K.F.X."/>
            <person name="Baldrich P."/>
            <person name="Meyers B.C."/>
            <person name="Huo N."/>
            <person name="Gu Y.Q."/>
            <person name="Zhou H."/>
            <person name="Devos K.M."/>
            <person name="Bennetzen J.L."/>
            <person name="Unver T."/>
            <person name="Budak H."/>
            <person name="Gulick P.J."/>
            <person name="Galiba G."/>
            <person name="Kalapos B."/>
            <person name="Nelson D.R."/>
            <person name="Li P."/>
            <person name="You F.M."/>
            <person name="Luo M.C."/>
            <person name="Dvorak J."/>
        </authorList>
    </citation>
    <scope>NUCLEOTIDE SEQUENCE [LARGE SCALE GENOMIC DNA]</scope>
    <source>
        <strain evidence="12">cv. AL8/78</strain>
    </source>
</reference>
<dbReference type="EnsemblPlants" id="AET3Gv20247000.11">
    <property type="protein sequence ID" value="AET3Gv20247000.11"/>
    <property type="gene ID" value="AET3Gv20247000"/>
</dbReference>
<dbReference type="Gene3D" id="1.10.10.2420">
    <property type="match status" value="1"/>
</dbReference>